<comment type="caution">
    <text evidence="2">The sequence shown here is derived from an EMBL/GenBank/DDBJ whole genome shotgun (WGS) entry which is preliminary data.</text>
</comment>
<feature type="region of interest" description="Disordered" evidence="1">
    <location>
        <begin position="145"/>
        <end position="190"/>
    </location>
</feature>
<feature type="region of interest" description="Disordered" evidence="1">
    <location>
        <begin position="28"/>
        <end position="49"/>
    </location>
</feature>
<sequence length="365" mass="40799">MQKLNKLGMPISVTLSSDSNVQVIESTEVPKNMNRVPESSNLAQPKQSPVPTLAHVLKARKELQSITKQVAVKKEDYIAAPQMPTTVNKPVSMSHSENTHNETPAQYVVITVEDDDIAVPQVLNTVPVTGSETPTPPCLHELKNVTPLVKAKGKAKEDKRRKEKRPPAAAKDEARKEEEKTAERNKKYTKQSRLKSLKIGQLAVVNSTDVRKFWKYIRAKLLQLYSGPCRITGKKRGNCYELPCPNTDESKSSALVYKTTQYVTLDGWLAASSTHSRDSRENQSHTASFLIHSILFLIHNIPASAHGRQPHRNADLCEGGRERVRQCYVNGSERDGNTASCNSVTVPIWEPFNLCGWKRTQRKNS</sequence>
<dbReference type="EMBL" id="JARBHB010000010">
    <property type="protein sequence ID" value="KAJ8874652.1"/>
    <property type="molecule type" value="Genomic_DNA"/>
</dbReference>
<protein>
    <submittedName>
        <fullName evidence="2">Uncharacterized protein</fullName>
    </submittedName>
</protein>
<evidence type="ECO:0000313" key="3">
    <source>
        <dbReference type="Proteomes" id="UP001159363"/>
    </source>
</evidence>
<evidence type="ECO:0000313" key="2">
    <source>
        <dbReference type="EMBL" id="KAJ8874652.1"/>
    </source>
</evidence>
<evidence type="ECO:0000256" key="1">
    <source>
        <dbReference type="SAM" id="MobiDB-lite"/>
    </source>
</evidence>
<name>A0ABQ9GRI4_9NEOP</name>
<feature type="compositionally biased region" description="Polar residues" evidence="1">
    <location>
        <begin position="37"/>
        <end position="49"/>
    </location>
</feature>
<gene>
    <name evidence="2" type="ORF">PR048_025518</name>
</gene>
<dbReference type="Proteomes" id="UP001159363">
    <property type="component" value="Chromosome 9"/>
</dbReference>
<organism evidence="2 3">
    <name type="scientific">Dryococelus australis</name>
    <dbReference type="NCBI Taxonomy" id="614101"/>
    <lineage>
        <taxon>Eukaryota</taxon>
        <taxon>Metazoa</taxon>
        <taxon>Ecdysozoa</taxon>
        <taxon>Arthropoda</taxon>
        <taxon>Hexapoda</taxon>
        <taxon>Insecta</taxon>
        <taxon>Pterygota</taxon>
        <taxon>Neoptera</taxon>
        <taxon>Polyneoptera</taxon>
        <taxon>Phasmatodea</taxon>
        <taxon>Verophasmatodea</taxon>
        <taxon>Anareolatae</taxon>
        <taxon>Phasmatidae</taxon>
        <taxon>Eurycanthinae</taxon>
        <taxon>Dryococelus</taxon>
    </lineage>
</organism>
<feature type="compositionally biased region" description="Basic and acidic residues" evidence="1">
    <location>
        <begin position="170"/>
        <end position="186"/>
    </location>
</feature>
<proteinExistence type="predicted"/>
<reference evidence="2 3" key="1">
    <citation type="submission" date="2023-02" db="EMBL/GenBank/DDBJ databases">
        <title>LHISI_Scaffold_Assembly.</title>
        <authorList>
            <person name="Stuart O.P."/>
            <person name="Cleave R."/>
            <person name="Magrath M.J.L."/>
            <person name="Mikheyev A.S."/>
        </authorList>
    </citation>
    <scope>NUCLEOTIDE SEQUENCE [LARGE SCALE GENOMIC DNA]</scope>
    <source>
        <strain evidence="2">Daus_M_001</strain>
        <tissue evidence="2">Leg muscle</tissue>
    </source>
</reference>
<accession>A0ABQ9GRI4</accession>
<keyword evidence="3" id="KW-1185">Reference proteome</keyword>